<keyword evidence="2" id="KW-0418">Kinase</keyword>
<keyword evidence="2" id="KW-0808">Transferase</keyword>
<dbReference type="Gene3D" id="1.20.140.30">
    <property type="entry name" value="MOB kinase activator"/>
    <property type="match status" value="1"/>
</dbReference>
<feature type="region of interest" description="Disordered" evidence="1">
    <location>
        <begin position="210"/>
        <end position="230"/>
    </location>
</feature>
<dbReference type="GO" id="GO:0016301">
    <property type="term" value="F:kinase activity"/>
    <property type="evidence" value="ECO:0007669"/>
    <property type="project" value="UniProtKB-KW"/>
</dbReference>
<dbReference type="InterPro" id="IPR005301">
    <property type="entry name" value="MOB_kinase_act_fam"/>
</dbReference>
<feature type="compositionally biased region" description="Basic and acidic residues" evidence="1">
    <location>
        <begin position="210"/>
        <end position="223"/>
    </location>
</feature>
<evidence type="ECO:0000256" key="1">
    <source>
        <dbReference type="SAM" id="MobiDB-lite"/>
    </source>
</evidence>
<dbReference type="PANTHER" id="PTHR22599">
    <property type="entry name" value="MPS ONE BINDER KINASE ACTIVATOR-LIKE MOB"/>
    <property type="match status" value="1"/>
</dbReference>
<dbReference type="SUPFAM" id="SSF101152">
    <property type="entry name" value="Mob1/phocein"/>
    <property type="match status" value="1"/>
</dbReference>
<reference evidence="2" key="1">
    <citation type="submission" date="2014-05" db="EMBL/GenBank/DDBJ databases">
        <title>The transcriptome of the halophilic microalga Tetraselmis sp. GSL018 isolated from the Great Salt Lake, Utah.</title>
        <authorList>
            <person name="Jinkerson R.E."/>
            <person name="D'Adamo S."/>
            <person name="Posewitz M.C."/>
        </authorList>
    </citation>
    <scope>NUCLEOTIDE SEQUENCE</scope>
    <source>
        <strain evidence="2">GSL018</strain>
    </source>
</reference>
<organism evidence="2">
    <name type="scientific">Tetraselmis sp. GSL018</name>
    <dbReference type="NCBI Taxonomy" id="582737"/>
    <lineage>
        <taxon>Eukaryota</taxon>
        <taxon>Viridiplantae</taxon>
        <taxon>Chlorophyta</taxon>
        <taxon>core chlorophytes</taxon>
        <taxon>Chlorodendrophyceae</taxon>
        <taxon>Chlorodendrales</taxon>
        <taxon>Chlorodendraceae</taxon>
        <taxon>Tetraselmis</taxon>
    </lineage>
</organism>
<evidence type="ECO:0000313" key="2">
    <source>
        <dbReference type="EMBL" id="JAC79161.1"/>
    </source>
</evidence>
<dbReference type="Pfam" id="PF03637">
    <property type="entry name" value="Mob1_phocein"/>
    <property type="match status" value="1"/>
</dbReference>
<dbReference type="InterPro" id="IPR036703">
    <property type="entry name" value="MOB_kinase_act_sf"/>
</dbReference>
<sequence length="230" mass="26512">MRLSGRRGLPRCEFAAATELLGAEAENHLGKLGVQVYLQHRIAKFPDQVEDICRLPTEKPWDAGVWQLEHLRQVVLELSDLLVALDTVCTASNCGQMKATDEWVYLCAAHRTPRECCAIDYMIHNIEATTAVLNSRRWFPNRYSVPESADKMFQSIARRLYRIFAHVYYHHRGVFEEFEASRHLYKRFNCLVQKHEWISEKLCIIPSERPEHCPEEQSGREEGPSAEGAA</sequence>
<name>A0A061S8T3_9CHLO</name>
<dbReference type="AlphaFoldDB" id="A0A061S8T3"/>
<protein>
    <submittedName>
        <fullName evidence="2">Mob kinase activator-like 4-like</fullName>
    </submittedName>
</protein>
<accession>A0A061S8T3</accession>
<dbReference type="SMART" id="SM01388">
    <property type="entry name" value="Mob1_phocein"/>
    <property type="match status" value="1"/>
</dbReference>
<dbReference type="EMBL" id="GBEZ01006220">
    <property type="protein sequence ID" value="JAC79161.1"/>
    <property type="molecule type" value="Transcribed_RNA"/>
</dbReference>
<proteinExistence type="predicted"/>
<gene>
    <name evidence="2" type="ORF">TSPGSL018_13375</name>
</gene>